<evidence type="ECO:0000313" key="4">
    <source>
        <dbReference type="EMBL" id="GJT02871.1"/>
    </source>
</evidence>
<reference evidence="4" key="2">
    <citation type="submission" date="2022-01" db="EMBL/GenBank/DDBJ databases">
        <authorList>
            <person name="Yamashiro T."/>
            <person name="Shiraishi A."/>
            <person name="Satake H."/>
            <person name="Nakayama K."/>
        </authorList>
    </citation>
    <scope>NUCLEOTIDE SEQUENCE</scope>
</reference>
<feature type="region of interest" description="Disordered" evidence="2">
    <location>
        <begin position="394"/>
        <end position="413"/>
    </location>
</feature>
<sequence length="736" mass="83174">MMSFLTAVVTSRYPTTNNQLRNSSNPRQQATINDGRVTLQPVQGRQTSFAAGTTRTYTPGASGSNSRKQRTVICYNCKGEGHMSKQCTKPKRKWDDSWFKDKVLLVQAQVNGQILHEEELAFLADPGIAEETLILVEESRLKMFLKQKDPIMLEKKVNTTPVDYTVLNQLSQDFETRPTKVEVPKELPKVSMVNTSLKKLKHHLAGFDVVVKERTMATAITEGSWGFEHTKACFRDEIIPFVKALKDLFNTFDQYLIDELSEVQNVFHQMEQAVEQHRTRLDSKHLKNELGKLKGKDLADNVVCKHTIDLEMLKIDVEYLNPRLLNNRSVNSDYLKHTQEEAAILKEIVEHGKSQNPLNESLDSSCKNPVILGDPYFPDVSIFLSDEYKSSQIGPLEKARRKPPEQTKSDDTNQDKLYLIAHGSLMTQYEVPQVVNGKKQEALPTHTCYSPIGSIMRLRHGKIPYELLHDKLPDLSFFHVFGALCYPINDSENLGKLQPKADIGIFIGYATIKKAFRIYNRRTRRNIKTIHVDFDELTAMTFEHSSSGPALHEMTLTTISSGLAPNPPPLTPFVPPSRTDWDILFQPLFDELLNPSSSVDRLAPEYCDNQSAGCQDTRRSTSGSMQLLGDRLVSWSSKRQKSVAISSTEAEYIAMSGCCAQILWMRSQLTDYGLGFNKIPIIMDTTRVQQKALDDELVALANRLKIGKSNLRLSSVLKYKEPTLQVALDALKLTSF</sequence>
<name>A0ABQ5AJM6_9ASTR</name>
<gene>
    <name evidence="4" type="ORF">Tco_0824040</name>
</gene>
<reference evidence="4" key="1">
    <citation type="journal article" date="2022" name="Int. J. Mol. Sci.">
        <title>Draft Genome of Tanacetum Coccineum: Genomic Comparison of Closely Related Tanacetum-Family Plants.</title>
        <authorList>
            <person name="Yamashiro T."/>
            <person name="Shiraishi A."/>
            <person name="Nakayama K."/>
            <person name="Satake H."/>
        </authorList>
    </citation>
    <scope>NUCLEOTIDE SEQUENCE</scope>
</reference>
<feature type="compositionally biased region" description="Basic and acidic residues" evidence="2">
    <location>
        <begin position="402"/>
        <end position="413"/>
    </location>
</feature>
<feature type="region of interest" description="Disordered" evidence="2">
    <location>
        <begin position="42"/>
        <end position="66"/>
    </location>
</feature>
<dbReference type="CDD" id="cd09272">
    <property type="entry name" value="RNase_HI_RT_Ty1"/>
    <property type="match status" value="1"/>
</dbReference>
<dbReference type="SUPFAM" id="SSF57756">
    <property type="entry name" value="Retrovirus zinc finger-like domains"/>
    <property type="match status" value="1"/>
</dbReference>
<dbReference type="PANTHER" id="PTHR11439:SF509">
    <property type="entry name" value="RNA-DIRECTED DNA POLYMERASE"/>
    <property type="match status" value="1"/>
</dbReference>
<dbReference type="InterPro" id="IPR001878">
    <property type="entry name" value="Znf_CCHC"/>
</dbReference>
<dbReference type="EMBL" id="BQNB010012381">
    <property type="protein sequence ID" value="GJT02871.1"/>
    <property type="molecule type" value="Genomic_DNA"/>
</dbReference>
<evidence type="ECO:0000313" key="5">
    <source>
        <dbReference type="Proteomes" id="UP001151760"/>
    </source>
</evidence>
<feature type="domain" description="CCHC-type" evidence="3">
    <location>
        <begin position="74"/>
        <end position="89"/>
    </location>
</feature>
<dbReference type="SMART" id="SM00343">
    <property type="entry name" value="ZnF_C2HC"/>
    <property type="match status" value="1"/>
</dbReference>
<evidence type="ECO:0000256" key="1">
    <source>
        <dbReference type="PROSITE-ProRule" id="PRU00047"/>
    </source>
</evidence>
<dbReference type="Pfam" id="PF00098">
    <property type="entry name" value="zf-CCHC"/>
    <property type="match status" value="1"/>
</dbReference>
<evidence type="ECO:0000259" key="3">
    <source>
        <dbReference type="PROSITE" id="PS50158"/>
    </source>
</evidence>
<proteinExistence type="predicted"/>
<keyword evidence="1" id="KW-0479">Metal-binding</keyword>
<evidence type="ECO:0000256" key="2">
    <source>
        <dbReference type="SAM" id="MobiDB-lite"/>
    </source>
</evidence>
<comment type="caution">
    <text evidence="4">The sequence shown here is derived from an EMBL/GenBank/DDBJ whole genome shotgun (WGS) entry which is preliminary data.</text>
</comment>
<accession>A0ABQ5AJM6</accession>
<keyword evidence="5" id="KW-1185">Reference proteome</keyword>
<keyword evidence="1" id="KW-0862">Zinc</keyword>
<dbReference type="Gene3D" id="4.10.60.10">
    <property type="entry name" value="Zinc finger, CCHC-type"/>
    <property type="match status" value="1"/>
</dbReference>
<dbReference type="InterPro" id="IPR036875">
    <property type="entry name" value="Znf_CCHC_sf"/>
</dbReference>
<dbReference type="Pfam" id="PF25597">
    <property type="entry name" value="SH3_retrovirus"/>
    <property type="match status" value="1"/>
</dbReference>
<keyword evidence="1" id="KW-0863">Zinc-finger</keyword>
<dbReference type="PANTHER" id="PTHR11439">
    <property type="entry name" value="GAG-POL-RELATED RETROTRANSPOSON"/>
    <property type="match status" value="1"/>
</dbReference>
<dbReference type="Proteomes" id="UP001151760">
    <property type="component" value="Unassembled WGS sequence"/>
</dbReference>
<dbReference type="InterPro" id="IPR057670">
    <property type="entry name" value="SH3_retrovirus"/>
</dbReference>
<organism evidence="4 5">
    <name type="scientific">Tanacetum coccineum</name>
    <dbReference type="NCBI Taxonomy" id="301880"/>
    <lineage>
        <taxon>Eukaryota</taxon>
        <taxon>Viridiplantae</taxon>
        <taxon>Streptophyta</taxon>
        <taxon>Embryophyta</taxon>
        <taxon>Tracheophyta</taxon>
        <taxon>Spermatophyta</taxon>
        <taxon>Magnoliopsida</taxon>
        <taxon>eudicotyledons</taxon>
        <taxon>Gunneridae</taxon>
        <taxon>Pentapetalae</taxon>
        <taxon>asterids</taxon>
        <taxon>campanulids</taxon>
        <taxon>Asterales</taxon>
        <taxon>Asteraceae</taxon>
        <taxon>Asteroideae</taxon>
        <taxon>Anthemideae</taxon>
        <taxon>Anthemidinae</taxon>
        <taxon>Tanacetum</taxon>
    </lineage>
</organism>
<protein>
    <submittedName>
        <fullName evidence="4">Integrase, catalytic region, zinc finger, CCHC-type containing protein</fullName>
    </submittedName>
</protein>
<dbReference type="PROSITE" id="PS50158">
    <property type="entry name" value="ZF_CCHC"/>
    <property type="match status" value="1"/>
</dbReference>